<reference evidence="2" key="1">
    <citation type="submission" date="2023-05" db="EMBL/GenBank/DDBJ databases">
        <title>Genome and transcriptome analyses reveal genes involved in the formation of fine ridges on petal epidermal cells in Hibiscus trionum.</title>
        <authorList>
            <person name="Koshimizu S."/>
            <person name="Masuda S."/>
            <person name="Ishii T."/>
            <person name="Shirasu K."/>
            <person name="Hoshino A."/>
            <person name="Arita M."/>
        </authorList>
    </citation>
    <scope>NUCLEOTIDE SEQUENCE</scope>
    <source>
        <strain evidence="2">Hamamatsu line</strain>
    </source>
</reference>
<accession>A0A9W7LPJ7</accession>
<gene>
    <name evidence="2" type="ORF">HRI_000881600</name>
</gene>
<feature type="compositionally biased region" description="Polar residues" evidence="1">
    <location>
        <begin position="111"/>
        <end position="123"/>
    </location>
</feature>
<name>A0A9W7LPJ7_HIBTR</name>
<evidence type="ECO:0000313" key="2">
    <source>
        <dbReference type="EMBL" id="GMI72123.1"/>
    </source>
</evidence>
<keyword evidence="3" id="KW-1185">Reference proteome</keyword>
<feature type="region of interest" description="Disordered" evidence="1">
    <location>
        <begin position="1"/>
        <end position="39"/>
    </location>
</feature>
<proteinExistence type="predicted"/>
<feature type="compositionally biased region" description="Polar residues" evidence="1">
    <location>
        <begin position="1"/>
        <end position="28"/>
    </location>
</feature>
<sequence length="123" mass="13223">MVETRSQAAHTENDAPPSSVTDASQTSLPGWKQKTSKLQTDLQRLEGSIGERFQSMQMAMLANLYKLMEIALGKRIDADALLVQHSDVLGTPQSSSPGWEHTSKVGGGTKPSGSLNPVQQEST</sequence>
<comment type="caution">
    <text evidence="2">The sequence shown here is derived from an EMBL/GenBank/DDBJ whole genome shotgun (WGS) entry which is preliminary data.</text>
</comment>
<organism evidence="2 3">
    <name type="scientific">Hibiscus trionum</name>
    <name type="common">Flower of an hour</name>
    <dbReference type="NCBI Taxonomy" id="183268"/>
    <lineage>
        <taxon>Eukaryota</taxon>
        <taxon>Viridiplantae</taxon>
        <taxon>Streptophyta</taxon>
        <taxon>Embryophyta</taxon>
        <taxon>Tracheophyta</taxon>
        <taxon>Spermatophyta</taxon>
        <taxon>Magnoliopsida</taxon>
        <taxon>eudicotyledons</taxon>
        <taxon>Gunneridae</taxon>
        <taxon>Pentapetalae</taxon>
        <taxon>rosids</taxon>
        <taxon>malvids</taxon>
        <taxon>Malvales</taxon>
        <taxon>Malvaceae</taxon>
        <taxon>Malvoideae</taxon>
        <taxon>Hibiscus</taxon>
    </lineage>
</organism>
<dbReference type="Proteomes" id="UP001165190">
    <property type="component" value="Unassembled WGS sequence"/>
</dbReference>
<evidence type="ECO:0000256" key="1">
    <source>
        <dbReference type="SAM" id="MobiDB-lite"/>
    </source>
</evidence>
<protein>
    <submittedName>
        <fullName evidence="2">Uncharacterized protein</fullName>
    </submittedName>
</protein>
<feature type="region of interest" description="Disordered" evidence="1">
    <location>
        <begin position="88"/>
        <end position="123"/>
    </location>
</feature>
<evidence type="ECO:0000313" key="3">
    <source>
        <dbReference type="Proteomes" id="UP001165190"/>
    </source>
</evidence>
<dbReference type="AlphaFoldDB" id="A0A9W7LPJ7"/>
<dbReference type="EMBL" id="BSYR01000010">
    <property type="protein sequence ID" value="GMI72123.1"/>
    <property type="molecule type" value="Genomic_DNA"/>
</dbReference>